<feature type="domain" description="D-isomer specific 2-hydroxyacid dehydrogenase NAD-binding" evidence="6">
    <location>
        <begin position="114"/>
        <end position="292"/>
    </location>
</feature>
<keyword evidence="3" id="KW-0520">NAD</keyword>
<comment type="similarity">
    <text evidence="1 4">Belongs to the D-isomer specific 2-hydroxyacid dehydrogenase family.</text>
</comment>
<dbReference type="Gene3D" id="3.40.50.720">
    <property type="entry name" value="NAD(P)-binding Rossmann-like Domain"/>
    <property type="match status" value="2"/>
</dbReference>
<dbReference type="InterPro" id="IPR036291">
    <property type="entry name" value="NAD(P)-bd_dom_sf"/>
</dbReference>
<dbReference type="GO" id="GO:0004617">
    <property type="term" value="F:phosphoglycerate dehydrogenase activity"/>
    <property type="evidence" value="ECO:0007669"/>
    <property type="project" value="UniProtKB-ARBA"/>
</dbReference>
<sequence>MKILVTAPYNEKGLLALKESFGEVIYRPWKVNDRAYNEEELKVLLYETEAEALITEHDHVTAEVINANAHLQFIGVCRGTPSNVDLQAATRHGIPVFYTPARNAQAVAEMFISNVIVFMRRTLQAHDWLLARKWDNGAHTSYLEFKGNELAGKTIGMIGFGAIGQLIARLVENYPCHIQYFDPYVNPSTFPNYKSLSLEEVFSSSDIVSVHLPVTEATKGMIDKSLFDKMKNDAIFINTARAVVVNRNDLYNTLKEDKIKGAILDVFDNEPPDELDYKIIDLPNVLATPHIAGATFEVEDHHVTILNEVLIDWFANGNKTVNRLANKDILSTPIEFESK</sequence>
<reference evidence="8" key="1">
    <citation type="submission" date="2015-01" db="EMBL/GenBank/DDBJ databases">
        <title>Flavisolibacter sp./LCS9/ whole genome sequencing.</title>
        <authorList>
            <person name="Kim M.K."/>
            <person name="Srinivasan S."/>
            <person name="Lee J.-J."/>
        </authorList>
    </citation>
    <scope>NUCLEOTIDE SEQUENCE [LARGE SCALE GENOMIC DNA]</scope>
    <source>
        <strain evidence="8">LCS9</strain>
    </source>
</reference>
<dbReference type="GO" id="GO:0006564">
    <property type="term" value="P:L-serine biosynthetic process"/>
    <property type="evidence" value="ECO:0007669"/>
    <property type="project" value="UniProtKB-ARBA"/>
</dbReference>
<dbReference type="PATRIC" id="fig|1492898.3.peg.4634"/>
<dbReference type="GO" id="GO:0051287">
    <property type="term" value="F:NAD binding"/>
    <property type="evidence" value="ECO:0007669"/>
    <property type="project" value="InterPro"/>
</dbReference>
<organism evidence="7 8">
    <name type="scientific">Flavisolibacter tropicus</name>
    <dbReference type="NCBI Taxonomy" id="1492898"/>
    <lineage>
        <taxon>Bacteria</taxon>
        <taxon>Pseudomonadati</taxon>
        <taxon>Bacteroidota</taxon>
        <taxon>Chitinophagia</taxon>
        <taxon>Chitinophagales</taxon>
        <taxon>Chitinophagaceae</taxon>
        <taxon>Flavisolibacter</taxon>
    </lineage>
</organism>
<evidence type="ECO:0000256" key="3">
    <source>
        <dbReference type="ARBA" id="ARBA00023027"/>
    </source>
</evidence>
<dbReference type="EMBL" id="CP011390">
    <property type="protein sequence ID" value="ANE52650.1"/>
    <property type="molecule type" value="Genomic_DNA"/>
</dbReference>
<dbReference type="CDD" id="cd12171">
    <property type="entry name" value="2-Hacid_dh_10"/>
    <property type="match status" value="1"/>
</dbReference>
<dbReference type="FunFam" id="3.40.50.720:FF:000041">
    <property type="entry name" value="D-3-phosphoglycerate dehydrogenase"/>
    <property type="match status" value="1"/>
</dbReference>
<protein>
    <submittedName>
        <fullName evidence="7">2-hydroxyacid dehydrogenase</fullName>
    </submittedName>
</protein>
<dbReference type="Proteomes" id="UP000077177">
    <property type="component" value="Chromosome"/>
</dbReference>
<name>A0A172U008_9BACT</name>
<evidence type="ECO:0000256" key="1">
    <source>
        <dbReference type="ARBA" id="ARBA00005854"/>
    </source>
</evidence>
<evidence type="ECO:0000256" key="4">
    <source>
        <dbReference type="RuleBase" id="RU003719"/>
    </source>
</evidence>
<reference evidence="7 8" key="2">
    <citation type="journal article" date="2016" name="Int. J. Syst. Evol. Microbiol.">
        <title>Flavisolibacter tropicus sp. nov., isolated from tropical soil.</title>
        <authorList>
            <person name="Lee J.J."/>
            <person name="Kang M.S."/>
            <person name="Kim G.S."/>
            <person name="Lee C.S."/>
            <person name="Lim S."/>
            <person name="Lee J."/>
            <person name="Roh S.H."/>
            <person name="Kang H."/>
            <person name="Ha J.M."/>
            <person name="Bae S."/>
            <person name="Jung H.Y."/>
            <person name="Kim M.K."/>
        </authorList>
    </citation>
    <scope>NUCLEOTIDE SEQUENCE [LARGE SCALE GENOMIC DNA]</scope>
    <source>
        <strain evidence="7 8">LCS9</strain>
    </source>
</reference>
<gene>
    <name evidence="7" type="ORF">SY85_21360</name>
</gene>
<dbReference type="GO" id="GO:0047545">
    <property type="term" value="F:(S)-2-hydroxyglutarate dehydrogenase activity"/>
    <property type="evidence" value="ECO:0007669"/>
    <property type="project" value="UniProtKB-ARBA"/>
</dbReference>
<dbReference type="InterPro" id="IPR029753">
    <property type="entry name" value="D-isomer_DH_CS"/>
</dbReference>
<dbReference type="Pfam" id="PF00389">
    <property type="entry name" value="2-Hacid_dh"/>
    <property type="match status" value="1"/>
</dbReference>
<keyword evidence="2 4" id="KW-0560">Oxidoreductase</keyword>
<proteinExistence type="inferred from homology"/>
<evidence type="ECO:0000313" key="8">
    <source>
        <dbReference type="Proteomes" id="UP000077177"/>
    </source>
</evidence>
<dbReference type="PANTHER" id="PTHR43761">
    <property type="entry name" value="D-ISOMER SPECIFIC 2-HYDROXYACID DEHYDROGENASE FAMILY PROTEIN (AFU_ORTHOLOGUE AFUA_1G13630)"/>
    <property type="match status" value="1"/>
</dbReference>
<dbReference type="KEGG" id="fla:SY85_21360"/>
<keyword evidence="8" id="KW-1185">Reference proteome</keyword>
<dbReference type="RefSeq" id="WP_066407486.1">
    <property type="nucleotide sequence ID" value="NZ_CP011390.1"/>
</dbReference>
<dbReference type="PANTHER" id="PTHR43761:SF1">
    <property type="entry name" value="D-ISOMER SPECIFIC 2-HYDROXYACID DEHYDROGENASE CATALYTIC DOMAIN-CONTAINING PROTEIN-RELATED"/>
    <property type="match status" value="1"/>
</dbReference>
<accession>A0A172U008</accession>
<dbReference type="OrthoDB" id="9777288at2"/>
<evidence type="ECO:0000313" key="7">
    <source>
        <dbReference type="EMBL" id="ANE52650.1"/>
    </source>
</evidence>
<dbReference type="InterPro" id="IPR006140">
    <property type="entry name" value="D-isomer_DH_NAD-bd"/>
</dbReference>
<dbReference type="STRING" id="1492898.SY85_21360"/>
<dbReference type="AlphaFoldDB" id="A0A172U008"/>
<dbReference type="InterPro" id="IPR006139">
    <property type="entry name" value="D-isomer_2_OHA_DH_cat_dom"/>
</dbReference>
<feature type="domain" description="D-isomer specific 2-hydroxyacid dehydrogenase catalytic" evidence="5">
    <location>
        <begin position="4"/>
        <end position="316"/>
    </location>
</feature>
<evidence type="ECO:0000259" key="5">
    <source>
        <dbReference type="Pfam" id="PF00389"/>
    </source>
</evidence>
<evidence type="ECO:0000259" key="6">
    <source>
        <dbReference type="Pfam" id="PF02826"/>
    </source>
</evidence>
<dbReference type="PROSITE" id="PS00670">
    <property type="entry name" value="D_2_HYDROXYACID_DH_2"/>
    <property type="match status" value="1"/>
</dbReference>
<dbReference type="InterPro" id="IPR050418">
    <property type="entry name" value="D-iso_2-hydroxyacid_DH_PdxB"/>
</dbReference>
<dbReference type="Pfam" id="PF02826">
    <property type="entry name" value="2-Hacid_dh_C"/>
    <property type="match status" value="1"/>
</dbReference>
<evidence type="ECO:0000256" key="2">
    <source>
        <dbReference type="ARBA" id="ARBA00023002"/>
    </source>
</evidence>
<dbReference type="SUPFAM" id="SSF52283">
    <property type="entry name" value="Formate/glycerate dehydrogenase catalytic domain-like"/>
    <property type="match status" value="1"/>
</dbReference>
<dbReference type="SUPFAM" id="SSF51735">
    <property type="entry name" value="NAD(P)-binding Rossmann-fold domains"/>
    <property type="match status" value="1"/>
</dbReference>